<evidence type="ECO:0000256" key="2">
    <source>
        <dbReference type="SAM" id="MobiDB-lite"/>
    </source>
</evidence>
<dbReference type="Gene3D" id="2.30.170.20">
    <property type="entry name" value="Ribosomal protein L24e"/>
    <property type="match status" value="1"/>
</dbReference>
<evidence type="ECO:0000256" key="1">
    <source>
        <dbReference type="ARBA" id="ARBA00005647"/>
    </source>
</evidence>
<dbReference type="GO" id="GO:0005840">
    <property type="term" value="C:ribosome"/>
    <property type="evidence" value="ECO:0007669"/>
    <property type="project" value="UniProtKB-KW"/>
</dbReference>
<gene>
    <name evidence="4" type="primary">rpl-24.1</name>
    <name evidence="4" type="ORF">TCON_0972</name>
</gene>
<keyword evidence="5" id="KW-1185">Reference proteome</keyword>
<feature type="region of interest" description="Disordered" evidence="2">
    <location>
        <begin position="84"/>
        <end position="103"/>
    </location>
</feature>
<dbReference type="Pfam" id="PF01246">
    <property type="entry name" value="Ribosomal_L24e"/>
    <property type="match status" value="1"/>
</dbReference>
<feature type="compositionally biased region" description="Polar residues" evidence="2">
    <location>
        <begin position="85"/>
        <end position="97"/>
    </location>
</feature>
<dbReference type="Proteomes" id="UP001516464">
    <property type="component" value="Unassembled WGS sequence"/>
</dbReference>
<accession>A0ABQ7I086</accession>
<keyword evidence="4" id="KW-0689">Ribosomal protein</keyword>
<sequence length="103" mass="11680">MREGISVFSGNEVPKGSGHYHIRPDGKQLLIASNKELQMVRRKINPCDIRWTSVARSKNRKGEKNENEPKVVVKPIKILRGYSSVPRSIIQNSNPKASTEKRD</sequence>
<comment type="similarity">
    <text evidence="1">Belongs to the eukaryotic ribosomal protein eL24 family.</text>
</comment>
<feature type="region of interest" description="Disordered" evidence="2">
    <location>
        <begin position="1"/>
        <end position="23"/>
    </location>
</feature>
<keyword evidence="4" id="KW-0687">Ribonucleoprotein</keyword>
<protein>
    <submittedName>
        <fullName evidence="4">60S ribosomal protein L24</fullName>
    </submittedName>
</protein>
<evidence type="ECO:0000313" key="4">
    <source>
        <dbReference type="EMBL" id="KAF7683822.1"/>
    </source>
</evidence>
<dbReference type="SUPFAM" id="SSF57716">
    <property type="entry name" value="Glucocorticoid receptor-like (DNA-binding domain)"/>
    <property type="match status" value="1"/>
</dbReference>
<comment type="caution">
    <text evidence="4">The sequence shown here is derived from an EMBL/GenBank/DDBJ whole genome shotgun (WGS) entry which is preliminary data.</text>
</comment>
<evidence type="ECO:0000259" key="3">
    <source>
        <dbReference type="Pfam" id="PF01246"/>
    </source>
</evidence>
<organism evidence="4 5">
    <name type="scientific">Astathelohania contejeani</name>
    <dbReference type="NCBI Taxonomy" id="164912"/>
    <lineage>
        <taxon>Eukaryota</taxon>
        <taxon>Fungi</taxon>
        <taxon>Fungi incertae sedis</taxon>
        <taxon>Microsporidia</taxon>
        <taxon>Astathelohaniidae</taxon>
        <taxon>Astathelohania</taxon>
    </lineage>
</organism>
<dbReference type="InterPro" id="IPR038630">
    <property type="entry name" value="L24e/L24_sf"/>
</dbReference>
<evidence type="ECO:0000313" key="5">
    <source>
        <dbReference type="Proteomes" id="UP001516464"/>
    </source>
</evidence>
<dbReference type="EMBL" id="SBIQ01000049">
    <property type="protein sequence ID" value="KAF7683822.1"/>
    <property type="molecule type" value="Genomic_DNA"/>
</dbReference>
<proteinExistence type="inferred from homology"/>
<dbReference type="InterPro" id="IPR000988">
    <property type="entry name" value="Ribosomal_eL24-rel_N"/>
</dbReference>
<name>A0ABQ7I086_9MICR</name>
<feature type="domain" description="Large ribosomal subunit protein eL24-related N-terminal" evidence="3">
    <location>
        <begin position="1"/>
        <end position="65"/>
    </location>
</feature>
<reference evidence="4 5" key="1">
    <citation type="submission" date="2019-01" db="EMBL/GenBank/DDBJ databases">
        <title>Genomes sequencing and comparative genomics of infectious freshwater microsporidia, Cucumispora dikerogammari and Thelohania contejeani.</title>
        <authorList>
            <person name="Cormier A."/>
            <person name="Giraud I."/>
            <person name="Wattier R."/>
            <person name="Teixeira M."/>
            <person name="Grandjean F."/>
            <person name="Rigaud T."/>
            <person name="Cordaux R."/>
        </authorList>
    </citation>
    <scope>NUCLEOTIDE SEQUENCE [LARGE SCALE GENOMIC DNA]</scope>
    <source>
        <strain evidence="4">T1</strain>
        <tissue evidence="4">Spores</tissue>
    </source>
</reference>